<dbReference type="PANTHER" id="PTHR24346">
    <property type="entry name" value="MAP/MICROTUBULE AFFINITY-REGULATING KINASE"/>
    <property type="match status" value="1"/>
</dbReference>
<keyword evidence="14" id="KW-1185">Reference proteome</keyword>
<accession>A0A074VYT6</accession>
<feature type="region of interest" description="Disordered" evidence="11">
    <location>
        <begin position="695"/>
        <end position="735"/>
    </location>
</feature>
<feature type="region of interest" description="Disordered" evidence="11">
    <location>
        <begin position="597"/>
        <end position="665"/>
    </location>
</feature>
<dbReference type="HOGENOM" id="CLU_004222_0_0_1"/>
<keyword evidence="4" id="KW-0597">Phosphoprotein</keyword>
<dbReference type="InterPro" id="IPR031850">
    <property type="entry name" value="Fungal_KA1_dom"/>
</dbReference>
<comment type="similarity">
    <text evidence="1">Belongs to the protein kinase superfamily. CAMK Ser/Thr protein kinase family. NIM1 subfamily.</text>
</comment>
<feature type="domain" description="Protein kinase" evidence="12">
    <location>
        <begin position="113"/>
        <end position="396"/>
    </location>
</feature>
<evidence type="ECO:0000256" key="1">
    <source>
        <dbReference type="ARBA" id="ARBA00010791"/>
    </source>
</evidence>
<evidence type="ECO:0000256" key="8">
    <source>
        <dbReference type="ARBA" id="ARBA00022840"/>
    </source>
</evidence>
<dbReference type="Gene3D" id="1.10.510.10">
    <property type="entry name" value="Transferase(Phosphotransferase) domain 1"/>
    <property type="match status" value="1"/>
</dbReference>
<keyword evidence="5" id="KW-0808">Transferase</keyword>
<dbReference type="STRING" id="1043003.A0A074VYT6"/>
<proteinExistence type="inferred from homology"/>
<evidence type="ECO:0000256" key="2">
    <source>
        <dbReference type="ARBA" id="ARBA00012513"/>
    </source>
</evidence>
<dbReference type="GO" id="GO:0005938">
    <property type="term" value="C:cell cortex"/>
    <property type="evidence" value="ECO:0007669"/>
    <property type="project" value="UniProtKB-ARBA"/>
</dbReference>
<dbReference type="SUPFAM" id="SSF56112">
    <property type="entry name" value="Protein kinase-like (PK-like)"/>
    <property type="match status" value="1"/>
</dbReference>
<sequence length="1166" mass="130058">MADYHRRQTRPSTRREVLGPGESRANIDTSAQRSARSSKVPEVSSPTALPHNQSLVANGSLNVRTSSPGASSTHQTHLSSAAPESQRASKRYSEISNCTTASGSGRKSFVGRWQLGKTIGQGGCSTVRLVRHKDTGQIGAAKIISRKMAETVRAQSLANLAEMPDKSLQDLVAAGKAMPPPPPGLLREIAIMKLLDHPNIVRLYDVWENHNELYLIMEYVEGGELFHYIEECRGLGEGESVYIFRQIVAALLYCHRMHIHHRDLKPENILLDRENIQVKLVDFGMAALQPEGKKLTTACGSPHYAAPEVIKSRPYDGARADVWSCGVILYVMLTGMTPFNYDQDRNLGVMYRAIAEADYYMPPELSRDAQDLLRKIFVPEPRRRITMEQIWEHPLLHKFDEEWGYTGALASKEAWVGPSPILEDWTVTREDEVDKEILRNMRTLWHSVPQSVLVKKLVSNEPNQEKLFYAALLKHREENLENYLGGADAISYSASDYQHNTNELKDQPPLPSQKQHSQSQYSIMNDEHLRTPQPADQNLPSDGSYDPYRSSRYQTTPNGTPYTKVTVHRRGESNGSRKAYMQHTLRHPNALRVEMLKKNGPSNSSSSLVKQEYRKSMTRSFPTPDANSPSCRVDNAIRSRKDKSVTPAPRTRPRKNSTGTTRTDIRKASSELEQACEEAFNRCSFSSSVLTTASATEKTGYETPPSSVSKRDSGSSTKEQAAPRPLPALPTDTPNTFITRTLEETRHKLAARSASEGNDGSAKIEQVLANLDRIMPGDKRAVSAPDHHLMDNRAPLPIISEEGRPEGSQGRPNTAHRYRSVTAPMPERTVRMVQPSSPATPKSPHNWRSVDEPASEVSQQTVIDKTRLTVPTVDPRMVRKKSSDSDVPLSQISSQGSHEGATKKKSSWFRKWKEPSAAIVDDNHVRPRSPMQWAEPAGQSGKPSVLNRDNRPPHLDLSSAQVPAPKSSSSSEFPMRRESKGFSKWFGRKKDSDKLSPPSGAMVTGPLSPFSTGPLSPLPPTTPTSAAGDNATRSWFSRFLRLRPEVRTLAFNVPRTRARTELVRMLREWQRHGIKDLTYFPQDNAITASIDKVNSLGIKPVTFRIELFVVLKNGRKAGLSLARCSQMRGAASSFRKVVEVLEQVGRDRSLLVEDESQWNELCGILA</sequence>
<feature type="compositionally biased region" description="Low complexity" evidence="11">
    <location>
        <begin position="1006"/>
        <end position="1015"/>
    </location>
</feature>
<feature type="compositionally biased region" description="Polar residues" evidence="11">
    <location>
        <begin position="551"/>
        <end position="563"/>
    </location>
</feature>
<comment type="catalytic activity">
    <reaction evidence="10">
        <text>L-seryl-[protein] + ATP = O-phospho-L-seryl-[protein] + ADP + H(+)</text>
        <dbReference type="Rhea" id="RHEA:17989"/>
        <dbReference type="Rhea" id="RHEA-COMP:9863"/>
        <dbReference type="Rhea" id="RHEA-COMP:11604"/>
        <dbReference type="ChEBI" id="CHEBI:15378"/>
        <dbReference type="ChEBI" id="CHEBI:29999"/>
        <dbReference type="ChEBI" id="CHEBI:30616"/>
        <dbReference type="ChEBI" id="CHEBI:83421"/>
        <dbReference type="ChEBI" id="CHEBI:456216"/>
        <dbReference type="EC" id="2.7.11.1"/>
    </reaction>
</comment>
<feature type="region of interest" description="Disordered" evidence="11">
    <location>
        <begin position="1"/>
        <end position="105"/>
    </location>
</feature>
<comment type="catalytic activity">
    <reaction evidence="9">
        <text>L-threonyl-[protein] + ATP = O-phospho-L-threonyl-[protein] + ADP + H(+)</text>
        <dbReference type="Rhea" id="RHEA:46608"/>
        <dbReference type="Rhea" id="RHEA-COMP:11060"/>
        <dbReference type="Rhea" id="RHEA-COMP:11605"/>
        <dbReference type="ChEBI" id="CHEBI:15378"/>
        <dbReference type="ChEBI" id="CHEBI:30013"/>
        <dbReference type="ChEBI" id="CHEBI:30616"/>
        <dbReference type="ChEBI" id="CHEBI:61977"/>
        <dbReference type="ChEBI" id="CHEBI:456216"/>
        <dbReference type="EC" id="2.7.11.1"/>
    </reaction>
</comment>
<evidence type="ECO:0000256" key="6">
    <source>
        <dbReference type="ARBA" id="ARBA00022741"/>
    </source>
</evidence>
<dbReference type="InterPro" id="IPR000719">
    <property type="entry name" value="Prot_kinase_dom"/>
</dbReference>
<protein>
    <recommendedName>
        <fullName evidence="2">non-specific serine/threonine protein kinase</fullName>
        <ecNumber evidence="2">2.7.11.1</ecNumber>
    </recommendedName>
</protein>
<dbReference type="PROSITE" id="PS50011">
    <property type="entry name" value="PROTEIN_KINASE_DOM"/>
    <property type="match status" value="1"/>
</dbReference>
<reference evidence="13 14" key="1">
    <citation type="journal article" date="2014" name="BMC Genomics">
        <title>Genome sequencing of four Aureobasidium pullulans varieties: biotechnological potential, stress tolerance, and description of new species.</title>
        <authorList>
            <person name="Gostin Ar C."/>
            <person name="Ohm R.A."/>
            <person name="Kogej T."/>
            <person name="Sonjak S."/>
            <person name="Turk M."/>
            <person name="Zajc J."/>
            <person name="Zalar P."/>
            <person name="Grube M."/>
            <person name="Sun H."/>
            <person name="Han J."/>
            <person name="Sharma A."/>
            <person name="Chiniquy J."/>
            <person name="Ngan C.Y."/>
            <person name="Lipzen A."/>
            <person name="Barry K."/>
            <person name="Grigoriev I.V."/>
            <person name="Gunde-Cimerman N."/>
        </authorList>
    </citation>
    <scope>NUCLEOTIDE SEQUENCE [LARGE SCALE GENOMIC DNA]</scope>
    <source>
        <strain evidence="13 14">CBS 110374</strain>
    </source>
</reference>
<keyword evidence="6" id="KW-0547">Nucleotide-binding</keyword>
<evidence type="ECO:0000256" key="10">
    <source>
        <dbReference type="ARBA" id="ARBA00048679"/>
    </source>
</evidence>
<dbReference type="Pfam" id="PF00069">
    <property type="entry name" value="Pkinase"/>
    <property type="match status" value="1"/>
</dbReference>
<dbReference type="FunFam" id="1.10.510.10:FF:000571">
    <property type="entry name" value="Maternal embryonic leucine zipper kinase"/>
    <property type="match status" value="1"/>
</dbReference>
<dbReference type="RefSeq" id="XP_040879910.1">
    <property type="nucleotide sequence ID" value="XM_041021735.1"/>
</dbReference>
<dbReference type="InterPro" id="IPR011009">
    <property type="entry name" value="Kinase-like_dom_sf"/>
</dbReference>
<feature type="compositionally biased region" description="Polar residues" evidence="11">
    <location>
        <begin position="44"/>
        <end position="83"/>
    </location>
</feature>
<feature type="compositionally biased region" description="Polar residues" evidence="11">
    <location>
        <begin position="512"/>
        <end position="523"/>
    </location>
</feature>
<dbReference type="Gene3D" id="3.30.310.220">
    <property type="entry name" value="Fungal kinase associated-1 domain"/>
    <property type="match status" value="1"/>
</dbReference>
<feature type="compositionally biased region" description="Polar residues" evidence="11">
    <location>
        <begin position="26"/>
        <end position="37"/>
    </location>
</feature>
<gene>
    <name evidence="13" type="ORF">M437DRAFT_48859</name>
</gene>
<dbReference type="InterPro" id="IPR008271">
    <property type="entry name" value="Ser/Thr_kinase_AS"/>
</dbReference>
<keyword evidence="7 13" id="KW-0418">Kinase</keyword>
<keyword evidence="8" id="KW-0067">ATP-binding</keyword>
<dbReference type="PANTHER" id="PTHR24346:SF110">
    <property type="entry name" value="NON-SPECIFIC SERINE_THREONINE PROTEIN KINASE"/>
    <property type="match status" value="1"/>
</dbReference>
<feature type="region of interest" description="Disordered" evidence="11">
    <location>
        <begin position="500"/>
        <end position="578"/>
    </location>
</feature>
<evidence type="ECO:0000256" key="9">
    <source>
        <dbReference type="ARBA" id="ARBA00047899"/>
    </source>
</evidence>
<dbReference type="SMART" id="SM00220">
    <property type="entry name" value="S_TKc"/>
    <property type="match status" value="1"/>
</dbReference>
<evidence type="ECO:0000259" key="12">
    <source>
        <dbReference type="PROSITE" id="PS50011"/>
    </source>
</evidence>
<feature type="compositionally biased region" description="Polar residues" evidence="11">
    <location>
        <begin position="704"/>
        <end position="719"/>
    </location>
</feature>
<dbReference type="GO" id="GO:0004674">
    <property type="term" value="F:protein serine/threonine kinase activity"/>
    <property type="evidence" value="ECO:0007669"/>
    <property type="project" value="UniProtKB-KW"/>
</dbReference>
<dbReference type="AlphaFoldDB" id="A0A074VYT6"/>
<feature type="region of interest" description="Disordered" evidence="11">
    <location>
        <begin position="832"/>
        <end position="1029"/>
    </location>
</feature>
<feature type="compositionally biased region" description="Polar residues" evidence="11">
    <location>
        <begin position="94"/>
        <end position="105"/>
    </location>
</feature>
<evidence type="ECO:0000313" key="13">
    <source>
        <dbReference type="EMBL" id="KEQ62887.1"/>
    </source>
</evidence>
<dbReference type="EMBL" id="KL584833">
    <property type="protein sequence ID" value="KEQ62887.1"/>
    <property type="molecule type" value="Genomic_DNA"/>
</dbReference>
<dbReference type="InterPro" id="IPR043024">
    <property type="entry name" value="KA1_sf_fungal"/>
</dbReference>
<evidence type="ECO:0000256" key="7">
    <source>
        <dbReference type="ARBA" id="ARBA00022777"/>
    </source>
</evidence>
<feature type="compositionally biased region" description="Basic and acidic residues" evidence="11">
    <location>
        <begin position="635"/>
        <end position="644"/>
    </location>
</feature>
<dbReference type="Pfam" id="PF16797">
    <property type="entry name" value="Fungal_KA1"/>
    <property type="match status" value="1"/>
</dbReference>
<dbReference type="PROSITE" id="PS00108">
    <property type="entry name" value="PROTEIN_KINASE_ST"/>
    <property type="match status" value="1"/>
</dbReference>
<dbReference type="Proteomes" id="UP000030672">
    <property type="component" value="Unassembled WGS sequence"/>
</dbReference>
<evidence type="ECO:0000256" key="11">
    <source>
        <dbReference type="SAM" id="MobiDB-lite"/>
    </source>
</evidence>
<keyword evidence="3" id="KW-0723">Serine/threonine-protein kinase</keyword>
<feature type="compositionally biased region" description="Polar residues" evidence="11">
    <location>
        <begin position="888"/>
        <end position="897"/>
    </location>
</feature>
<dbReference type="GO" id="GO:0035556">
    <property type="term" value="P:intracellular signal transduction"/>
    <property type="evidence" value="ECO:0007669"/>
    <property type="project" value="TreeGrafter"/>
</dbReference>
<evidence type="ECO:0000256" key="3">
    <source>
        <dbReference type="ARBA" id="ARBA00022527"/>
    </source>
</evidence>
<dbReference type="GO" id="GO:0005524">
    <property type="term" value="F:ATP binding"/>
    <property type="evidence" value="ECO:0007669"/>
    <property type="project" value="UniProtKB-KW"/>
</dbReference>
<evidence type="ECO:0000313" key="14">
    <source>
        <dbReference type="Proteomes" id="UP000030672"/>
    </source>
</evidence>
<organism evidence="13 14">
    <name type="scientific">Aureobasidium melanogenum (strain CBS 110374)</name>
    <name type="common">Aureobasidium pullulans var. melanogenum</name>
    <dbReference type="NCBI Taxonomy" id="1043003"/>
    <lineage>
        <taxon>Eukaryota</taxon>
        <taxon>Fungi</taxon>
        <taxon>Dikarya</taxon>
        <taxon>Ascomycota</taxon>
        <taxon>Pezizomycotina</taxon>
        <taxon>Dothideomycetes</taxon>
        <taxon>Dothideomycetidae</taxon>
        <taxon>Dothideales</taxon>
        <taxon>Saccotheciaceae</taxon>
        <taxon>Aureobasidium</taxon>
    </lineage>
</organism>
<feature type="compositionally biased region" description="Polar residues" evidence="11">
    <location>
        <begin position="600"/>
        <end position="609"/>
    </location>
</feature>
<dbReference type="EC" id="2.7.11.1" evidence="2"/>
<evidence type="ECO:0000256" key="4">
    <source>
        <dbReference type="ARBA" id="ARBA00022553"/>
    </source>
</evidence>
<dbReference type="GeneID" id="63915108"/>
<feature type="compositionally biased region" description="Polar residues" evidence="11">
    <location>
        <begin position="958"/>
        <end position="972"/>
    </location>
</feature>
<name>A0A074VYT6_AURM1</name>
<evidence type="ECO:0000256" key="5">
    <source>
        <dbReference type="ARBA" id="ARBA00022679"/>
    </source>
</evidence>
<feature type="compositionally biased region" description="Polar residues" evidence="11">
    <location>
        <begin position="618"/>
        <end position="630"/>
    </location>
</feature>